<dbReference type="GO" id="GO:0016810">
    <property type="term" value="F:hydrolase activity, acting on carbon-nitrogen (but not peptide) bonds"/>
    <property type="evidence" value="ECO:0007669"/>
    <property type="project" value="InterPro"/>
</dbReference>
<dbReference type="InterPro" id="IPR050287">
    <property type="entry name" value="MTA/SAH_deaminase"/>
</dbReference>
<dbReference type="InterPro" id="IPR006680">
    <property type="entry name" value="Amidohydro-rel"/>
</dbReference>
<dbReference type="Gene3D" id="3.20.20.140">
    <property type="entry name" value="Metal-dependent hydrolases"/>
    <property type="match status" value="1"/>
</dbReference>
<dbReference type="PANTHER" id="PTHR43794">
    <property type="entry name" value="AMINOHYDROLASE SSNA-RELATED"/>
    <property type="match status" value="1"/>
</dbReference>
<evidence type="ECO:0000259" key="2">
    <source>
        <dbReference type="Pfam" id="PF01979"/>
    </source>
</evidence>
<sequence length="472" mass="51201">MKTLIRNVLAYQNLALKSVDVLLTDQKIQAVAPALTLPDDLDQQVITGEDKLLLPGFVNGHTHSSQVWQRGLIPQLPLELWLANVFDSTPRQLEQFYWGAVSTAVDTLLSGGTCLMDHAYLIPGQERETVEALVRGYREVGIRAVIAPLIQDLPFASGFPKGCLLPQSASSRSAAEWLALMEALIDEFHAPDEGIYIGLGPTGFHRCSDELLTGCAELGDRHQLCYHTHLLETRTQHRLAQERYGISAVQHLYNLGCLGPRTSLAHGVWIDEADISLLASTGATLVHNPVSNLRLGSGVAPILKCLQAGLNVSFGCDGAASNDAQNLLEAIKLGTILHTVSDSDYEHWLTPEGALHLATVGGAKGVNLGDRTGSLTPGMDADLVLYNLDHPSMLPRTNPLQLLVLGRPTQVVDAVWVQGRLRVAGGQVQTVDTHALYRALRQQPLNPETGRSQHHSVESHYRSVMLNASAGE</sequence>
<name>A0AA96Y8L3_9CYAN</name>
<dbReference type="CDD" id="cd01298">
    <property type="entry name" value="ATZ_TRZ_like"/>
    <property type="match status" value="1"/>
</dbReference>
<evidence type="ECO:0000313" key="3">
    <source>
        <dbReference type="EMBL" id="WOB44839.1"/>
    </source>
</evidence>
<keyword evidence="1" id="KW-0378">Hydrolase</keyword>
<dbReference type="KEGG" id="tog:HNI00_18040"/>
<dbReference type="Gene3D" id="2.30.40.10">
    <property type="entry name" value="Urease, subunit C, domain 1"/>
    <property type="match status" value="1"/>
</dbReference>
<reference evidence="3" key="1">
    <citation type="submission" date="2020-05" db="EMBL/GenBank/DDBJ databases">
        <authorList>
            <person name="Zhu T."/>
            <person name="Keshari N."/>
            <person name="Lu X."/>
        </authorList>
    </citation>
    <scope>NUCLEOTIDE SEQUENCE</scope>
    <source>
        <strain evidence="3">NK1-22</strain>
    </source>
</reference>
<organism evidence="3">
    <name type="scientific">Thermoleptolyngbya oregonensis NK1-22</name>
    <dbReference type="NCBI Taxonomy" id="2547457"/>
    <lineage>
        <taxon>Bacteria</taxon>
        <taxon>Bacillati</taxon>
        <taxon>Cyanobacteriota</taxon>
        <taxon>Cyanophyceae</taxon>
        <taxon>Oculatellales</taxon>
        <taxon>Oculatellaceae</taxon>
        <taxon>Thermoleptolyngbya</taxon>
    </lineage>
</organism>
<dbReference type="InterPro" id="IPR032466">
    <property type="entry name" value="Metal_Hydrolase"/>
</dbReference>
<feature type="domain" description="Amidohydrolase-related" evidence="2">
    <location>
        <begin position="53"/>
        <end position="421"/>
    </location>
</feature>
<gene>
    <name evidence="3" type="ORF">HNI00_18040</name>
</gene>
<dbReference type="InterPro" id="IPR011059">
    <property type="entry name" value="Metal-dep_hydrolase_composite"/>
</dbReference>
<accession>A0AA96Y8L3</accession>
<evidence type="ECO:0000256" key="1">
    <source>
        <dbReference type="ARBA" id="ARBA00022801"/>
    </source>
</evidence>
<dbReference type="SUPFAM" id="SSF51556">
    <property type="entry name" value="Metallo-dependent hydrolases"/>
    <property type="match status" value="1"/>
</dbReference>
<dbReference type="SUPFAM" id="SSF51338">
    <property type="entry name" value="Composite domain of metallo-dependent hydrolases"/>
    <property type="match status" value="2"/>
</dbReference>
<protein>
    <submittedName>
        <fullName evidence="3">Amidohydrolase</fullName>
    </submittedName>
</protein>
<dbReference type="PANTHER" id="PTHR43794:SF11">
    <property type="entry name" value="AMIDOHYDROLASE-RELATED DOMAIN-CONTAINING PROTEIN"/>
    <property type="match status" value="1"/>
</dbReference>
<dbReference type="EMBL" id="CP053540">
    <property type="protein sequence ID" value="WOB44839.1"/>
    <property type="molecule type" value="Genomic_DNA"/>
</dbReference>
<dbReference type="AlphaFoldDB" id="A0AA96Y8L3"/>
<dbReference type="Pfam" id="PF01979">
    <property type="entry name" value="Amidohydro_1"/>
    <property type="match status" value="1"/>
</dbReference>
<proteinExistence type="predicted"/>